<dbReference type="Proteomes" id="UP001177744">
    <property type="component" value="Unassembled WGS sequence"/>
</dbReference>
<keyword evidence="3" id="KW-0812">Transmembrane</keyword>
<evidence type="ECO:0000256" key="8">
    <source>
        <dbReference type="SAM" id="MobiDB-lite"/>
    </source>
</evidence>
<gene>
    <name evidence="9" type="ORF">QTO34_014601</name>
</gene>
<comment type="subunit">
    <text evidence="6">Ceramide-sensitive subunit of the serine palmitoyltransferase (SPT) complex, which is also composed of SPTLC1, SPTLC2/3 and SPTSSA/B.</text>
</comment>
<protein>
    <submittedName>
        <fullName evidence="9">Uncharacterized protein</fullName>
    </submittedName>
</protein>
<sequence>MLNDIIHNLAMYVFQHMVKRTPLETTDQEKAQLLTHWEQMDYGLQFTSFCKFLSISSIALYLLASLYAKDAAHFLINIASLLSTLLPKLIQFQGVSGSWRSQAPAPEAGCSHRDQEAACPMIPGCSQPQKPQVRLPNVLGRRRNWAPAPEAGGSHRDQEAAGPMIPGCSQPQKPQVRLPNVLGRRRNWAPAPEAGCSHRDQEAACPMIPGCSQPQKPQVRLPNILGRRRNWAPAPETGCSHGDQAATCPVIPGLSQPQKP</sequence>
<evidence type="ECO:0000256" key="6">
    <source>
        <dbReference type="ARBA" id="ARBA00038646"/>
    </source>
</evidence>
<dbReference type="InterPro" id="IPR007203">
    <property type="entry name" value="ORMDL"/>
</dbReference>
<dbReference type="EMBL" id="JAULJE010000004">
    <property type="protein sequence ID" value="KAK1344042.1"/>
    <property type="molecule type" value="Genomic_DNA"/>
</dbReference>
<name>A0AA40LU73_CNENI</name>
<keyword evidence="10" id="KW-1185">Reference proteome</keyword>
<dbReference type="GO" id="GO:0005789">
    <property type="term" value="C:endoplasmic reticulum membrane"/>
    <property type="evidence" value="ECO:0007669"/>
    <property type="project" value="InterPro"/>
</dbReference>
<evidence type="ECO:0000313" key="10">
    <source>
        <dbReference type="Proteomes" id="UP001177744"/>
    </source>
</evidence>
<keyword evidence="5" id="KW-0472">Membrane</keyword>
<evidence type="ECO:0000313" key="9">
    <source>
        <dbReference type="EMBL" id="KAK1344042.1"/>
    </source>
</evidence>
<dbReference type="PANTHER" id="PTHR12665">
    <property type="entry name" value="ORMDL PROTEINS"/>
    <property type="match status" value="1"/>
</dbReference>
<feature type="region of interest" description="Disordered" evidence="8">
    <location>
        <begin position="230"/>
        <end position="260"/>
    </location>
</feature>
<dbReference type="GO" id="GO:0006665">
    <property type="term" value="P:sphingolipid metabolic process"/>
    <property type="evidence" value="ECO:0007669"/>
    <property type="project" value="UniProtKB-ARBA"/>
</dbReference>
<dbReference type="GO" id="GO:2000303">
    <property type="term" value="P:regulation of ceramide biosynthetic process"/>
    <property type="evidence" value="ECO:0007669"/>
    <property type="project" value="UniProtKB-ARBA"/>
</dbReference>
<comment type="subcellular location">
    <subcellularLocation>
        <location evidence="1">Membrane</location>
        <topology evidence="1">Multi-pass membrane protein</topology>
    </subcellularLocation>
</comment>
<accession>A0AA40LU73</accession>
<evidence type="ECO:0000256" key="1">
    <source>
        <dbReference type="ARBA" id="ARBA00004141"/>
    </source>
</evidence>
<keyword evidence="4" id="KW-1133">Transmembrane helix</keyword>
<proteinExistence type="inferred from homology"/>
<comment type="function">
    <text evidence="7">Plays an essential role in the homeostatic regulation of sphingolipid de novo biosynthesis by modulating the activity of the serine palmitoyltransferase (SPT) in response to ceramide levels. When complexed to SPT, the binding of ceramides to its N-terminus stabilizes a conformation that block SPT substrate entry, hence preventing SPT catalytic activity. Through this mechanism, maintains ceramide levels at sufficient concentrations for the production of complex sphingolipids, but which prevents the accumulation of ceramides to levels that trigger apoptosis.</text>
</comment>
<comment type="similarity">
    <text evidence="2">Belongs to the ORM family.</text>
</comment>
<comment type="caution">
    <text evidence="9">The sequence shown here is derived from an EMBL/GenBank/DDBJ whole genome shotgun (WGS) entry which is preliminary data.</text>
</comment>
<evidence type="ECO:0000256" key="4">
    <source>
        <dbReference type="ARBA" id="ARBA00022989"/>
    </source>
</evidence>
<organism evidence="9 10">
    <name type="scientific">Cnephaeus nilssonii</name>
    <name type="common">Northern bat</name>
    <name type="synonym">Eptesicus nilssonii</name>
    <dbReference type="NCBI Taxonomy" id="3371016"/>
    <lineage>
        <taxon>Eukaryota</taxon>
        <taxon>Metazoa</taxon>
        <taxon>Chordata</taxon>
        <taxon>Craniata</taxon>
        <taxon>Vertebrata</taxon>
        <taxon>Euteleostomi</taxon>
        <taxon>Mammalia</taxon>
        <taxon>Eutheria</taxon>
        <taxon>Laurasiatheria</taxon>
        <taxon>Chiroptera</taxon>
        <taxon>Yangochiroptera</taxon>
        <taxon>Vespertilionidae</taxon>
        <taxon>Cnephaeus</taxon>
    </lineage>
</organism>
<evidence type="ECO:0000256" key="5">
    <source>
        <dbReference type="ARBA" id="ARBA00023136"/>
    </source>
</evidence>
<feature type="region of interest" description="Disordered" evidence="8">
    <location>
        <begin position="144"/>
        <end position="174"/>
    </location>
</feature>
<evidence type="ECO:0000256" key="3">
    <source>
        <dbReference type="ARBA" id="ARBA00022692"/>
    </source>
</evidence>
<evidence type="ECO:0000256" key="7">
    <source>
        <dbReference type="ARBA" id="ARBA00045896"/>
    </source>
</evidence>
<evidence type="ECO:0000256" key="2">
    <source>
        <dbReference type="ARBA" id="ARBA00007649"/>
    </source>
</evidence>
<dbReference type="AlphaFoldDB" id="A0AA40LU73"/>
<reference evidence="9" key="1">
    <citation type="submission" date="2023-06" db="EMBL/GenBank/DDBJ databases">
        <title>Reference genome for the Northern bat (Eptesicus nilssonii), a most northern bat species.</title>
        <authorList>
            <person name="Laine V.N."/>
            <person name="Pulliainen A.T."/>
            <person name="Lilley T.M."/>
        </authorList>
    </citation>
    <scope>NUCLEOTIDE SEQUENCE</scope>
    <source>
        <strain evidence="9">BLF_Eptnil</strain>
        <tissue evidence="9">Kidney</tissue>
    </source>
</reference>
<dbReference type="Pfam" id="PF04061">
    <property type="entry name" value="ORMDL"/>
    <property type="match status" value="1"/>
</dbReference>